<dbReference type="RefSeq" id="XP_013330013.1">
    <property type="nucleotide sequence ID" value="XM_013474559.1"/>
</dbReference>
<reference evidence="2 3" key="1">
    <citation type="submission" date="2015-04" db="EMBL/GenBank/DDBJ databases">
        <authorList>
            <person name="Heijne W.H."/>
            <person name="Fedorova N.D."/>
            <person name="Nierman W.C."/>
            <person name="Vollebregt A.W."/>
            <person name="Zhao Z."/>
            <person name="Wu L."/>
            <person name="Kumar M."/>
            <person name="Stam H."/>
            <person name="van den Berg M.A."/>
            <person name="Pel H.J."/>
        </authorList>
    </citation>
    <scope>NUCLEOTIDE SEQUENCE [LARGE SCALE GENOMIC DNA]</scope>
    <source>
        <strain evidence="2 3">CBS 393.64</strain>
    </source>
</reference>
<name>A0A0F4YZY0_RASE3</name>
<dbReference type="AlphaFoldDB" id="A0A0F4YZY0"/>
<evidence type="ECO:0000313" key="2">
    <source>
        <dbReference type="EMBL" id="KKA23401.1"/>
    </source>
</evidence>
<proteinExistence type="predicted"/>
<dbReference type="GeneID" id="25314925"/>
<feature type="region of interest" description="Disordered" evidence="1">
    <location>
        <begin position="29"/>
        <end position="49"/>
    </location>
</feature>
<dbReference type="Proteomes" id="UP000053958">
    <property type="component" value="Unassembled WGS sequence"/>
</dbReference>
<dbReference type="EMBL" id="LASV01000102">
    <property type="protein sequence ID" value="KKA23401.1"/>
    <property type="molecule type" value="Genomic_DNA"/>
</dbReference>
<comment type="caution">
    <text evidence="2">The sequence shown here is derived from an EMBL/GenBank/DDBJ whole genome shotgun (WGS) entry which is preliminary data.</text>
</comment>
<sequence>MAIINQERKQVRLQQFHEFCVCDARPASQPHGLGGDPTSQAGRSPARRSSVTVTVTGSHSLTCEDYCSTELLRPISVNDDNQGVSFFMSVPLVLSSGLEQEEPIINQRRKKKEEEELFSLLFSSALGANMQSASQSVSQTDSLKQCQSQSQSQLAELTQEQYIHQQASHPASPVLATIVARICCRSCLMRGECTNVNALGPMVMDLVYSVLYAYSQAQMSDTDILDTWSKTKSISKSVGEFSHVSQAYCTYSTTPWSWTPCGTWNPVDAVAIAIAIADTRRLSLEPWPCSVRGAGIHLSACAHTKRVRVTISNNEKLSTIGVLYFAVNHSLTQQSRSSSRNHKFKQRNTTQHPVKHTIYQSINQASKQASNFYFISGPNVILIISRKKAGLELVCIVYIRTGQKYYYYHYYLQSVGNFVLFLGLRYTLHWSKYRCFVGRFLGLISFYGAFHSCELVNRKRRLVSPVSPLLRNITTAYSAGLYHELDVQDVFQYK</sequence>
<protein>
    <submittedName>
        <fullName evidence="2">Uncharacterized protein</fullName>
    </submittedName>
</protein>
<accession>A0A0F4YZY0</accession>
<evidence type="ECO:0000313" key="3">
    <source>
        <dbReference type="Proteomes" id="UP000053958"/>
    </source>
</evidence>
<evidence type="ECO:0000256" key="1">
    <source>
        <dbReference type="SAM" id="MobiDB-lite"/>
    </source>
</evidence>
<organism evidence="2 3">
    <name type="scientific">Rasamsonia emersonii (strain ATCC 16479 / CBS 393.64 / IMI 116815)</name>
    <dbReference type="NCBI Taxonomy" id="1408163"/>
    <lineage>
        <taxon>Eukaryota</taxon>
        <taxon>Fungi</taxon>
        <taxon>Dikarya</taxon>
        <taxon>Ascomycota</taxon>
        <taxon>Pezizomycotina</taxon>
        <taxon>Eurotiomycetes</taxon>
        <taxon>Eurotiomycetidae</taxon>
        <taxon>Eurotiales</taxon>
        <taxon>Trichocomaceae</taxon>
        <taxon>Rasamsonia</taxon>
    </lineage>
</organism>
<keyword evidence="3" id="KW-1185">Reference proteome</keyword>
<gene>
    <name evidence="2" type="ORF">T310_2574</name>
</gene>